<dbReference type="WBParaSite" id="nRc.2.0.1.t28592-RA">
    <property type="protein sequence ID" value="nRc.2.0.1.t28592-RA"/>
    <property type="gene ID" value="nRc.2.0.1.g28592"/>
</dbReference>
<protein>
    <submittedName>
        <fullName evidence="2">Uncharacterized protein</fullName>
    </submittedName>
</protein>
<organism evidence="1 2">
    <name type="scientific">Romanomermis culicivorax</name>
    <name type="common">Nematode worm</name>
    <dbReference type="NCBI Taxonomy" id="13658"/>
    <lineage>
        <taxon>Eukaryota</taxon>
        <taxon>Metazoa</taxon>
        <taxon>Ecdysozoa</taxon>
        <taxon>Nematoda</taxon>
        <taxon>Enoplea</taxon>
        <taxon>Dorylaimia</taxon>
        <taxon>Mermithida</taxon>
        <taxon>Mermithoidea</taxon>
        <taxon>Mermithidae</taxon>
        <taxon>Romanomermis</taxon>
    </lineage>
</organism>
<sequence>MILDLIPMDQKMNNSKKLEKIHQFCHKVLNLPKDWVKNLKIQWIGYYESKSPGNWVNIKVDLMRLEDKETILANGKNLAEQNKSQKLPIIVGPDLTKE</sequence>
<keyword evidence="1" id="KW-1185">Reference proteome</keyword>
<dbReference type="Proteomes" id="UP000887565">
    <property type="component" value="Unplaced"/>
</dbReference>
<name>A0A915JR47_ROMCU</name>
<evidence type="ECO:0000313" key="1">
    <source>
        <dbReference type="Proteomes" id="UP000887565"/>
    </source>
</evidence>
<proteinExistence type="predicted"/>
<evidence type="ECO:0000313" key="2">
    <source>
        <dbReference type="WBParaSite" id="nRc.2.0.1.t28592-RA"/>
    </source>
</evidence>
<dbReference type="AlphaFoldDB" id="A0A915JR47"/>
<accession>A0A915JR47</accession>
<reference evidence="2" key="1">
    <citation type="submission" date="2022-11" db="UniProtKB">
        <authorList>
            <consortium name="WormBaseParasite"/>
        </authorList>
    </citation>
    <scope>IDENTIFICATION</scope>
</reference>